<dbReference type="Proteomes" id="UP001266305">
    <property type="component" value="Unassembled WGS sequence"/>
</dbReference>
<sequence>MMPTFQAQLSECPPLHWSVVDRGTTRADHGALSYVRAFQRKGTHCSCKLPRRYNDPLLCTALSLQVVLRPQGYPLP</sequence>
<reference evidence="1 2" key="1">
    <citation type="submission" date="2023-05" db="EMBL/GenBank/DDBJ databases">
        <title>B98-5 Cell Line De Novo Hybrid Assembly: An Optical Mapping Approach.</title>
        <authorList>
            <person name="Kananen K."/>
            <person name="Auerbach J.A."/>
            <person name="Kautto E."/>
            <person name="Blachly J.S."/>
        </authorList>
    </citation>
    <scope>NUCLEOTIDE SEQUENCE [LARGE SCALE GENOMIC DNA]</scope>
    <source>
        <strain evidence="1">B95-8</strain>
        <tissue evidence="1">Cell line</tissue>
    </source>
</reference>
<evidence type="ECO:0000313" key="2">
    <source>
        <dbReference type="Proteomes" id="UP001266305"/>
    </source>
</evidence>
<accession>A0ABQ9UGJ6</accession>
<keyword evidence="2" id="KW-1185">Reference proteome</keyword>
<proteinExistence type="predicted"/>
<protein>
    <submittedName>
        <fullName evidence="1">Uncharacterized protein</fullName>
    </submittedName>
</protein>
<dbReference type="EMBL" id="JASSZA010000012">
    <property type="protein sequence ID" value="KAK2096212.1"/>
    <property type="molecule type" value="Genomic_DNA"/>
</dbReference>
<comment type="caution">
    <text evidence="1">The sequence shown here is derived from an EMBL/GenBank/DDBJ whole genome shotgun (WGS) entry which is preliminary data.</text>
</comment>
<gene>
    <name evidence="1" type="ORF">P7K49_025246</name>
</gene>
<organism evidence="1 2">
    <name type="scientific">Saguinus oedipus</name>
    <name type="common">Cotton-top tamarin</name>
    <name type="synonym">Oedipomidas oedipus</name>
    <dbReference type="NCBI Taxonomy" id="9490"/>
    <lineage>
        <taxon>Eukaryota</taxon>
        <taxon>Metazoa</taxon>
        <taxon>Chordata</taxon>
        <taxon>Craniata</taxon>
        <taxon>Vertebrata</taxon>
        <taxon>Euteleostomi</taxon>
        <taxon>Mammalia</taxon>
        <taxon>Eutheria</taxon>
        <taxon>Euarchontoglires</taxon>
        <taxon>Primates</taxon>
        <taxon>Haplorrhini</taxon>
        <taxon>Platyrrhini</taxon>
        <taxon>Cebidae</taxon>
        <taxon>Callitrichinae</taxon>
        <taxon>Saguinus</taxon>
    </lineage>
</organism>
<feature type="non-terminal residue" evidence="1">
    <location>
        <position position="76"/>
    </location>
</feature>
<name>A0ABQ9UGJ6_SAGOE</name>
<evidence type="ECO:0000313" key="1">
    <source>
        <dbReference type="EMBL" id="KAK2096212.1"/>
    </source>
</evidence>